<dbReference type="RefSeq" id="WP_260794437.1">
    <property type="nucleotide sequence ID" value="NZ_CP093313.1"/>
</dbReference>
<organism evidence="3 4">
    <name type="scientific">Occallatibacter riparius</name>
    <dbReference type="NCBI Taxonomy" id="1002689"/>
    <lineage>
        <taxon>Bacteria</taxon>
        <taxon>Pseudomonadati</taxon>
        <taxon>Acidobacteriota</taxon>
        <taxon>Terriglobia</taxon>
        <taxon>Terriglobales</taxon>
        <taxon>Acidobacteriaceae</taxon>
        <taxon>Occallatibacter</taxon>
    </lineage>
</organism>
<protein>
    <submittedName>
        <fullName evidence="3">Chitobiase/beta-hexosaminidase C-terminal domain-containing protein</fullName>
    </submittedName>
</protein>
<dbReference type="Proteomes" id="UP001059380">
    <property type="component" value="Chromosome"/>
</dbReference>
<reference evidence="3" key="1">
    <citation type="submission" date="2021-04" db="EMBL/GenBank/DDBJ databases">
        <title>Phylogenetic analysis of Acidobacteriaceae.</title>
        <authorList>
            <person name="Qiu L."/>
            <person name="Zhang Q."/>
        </authorList>
    </citation>
    <scope>NUCLEOTIDE SEQUENCE</scope>
    <source>
        <strain evidence="3">DSM 25168</strain>
    </source>
</reference>
<dbReference type="KEGG" id="orp:MOP44_03085"/>
<dbReference type="Pfam" id="PF13290">
    <property type="entry name" value="CHB_HEX_C_1"/>
    <property type="match status" value="1"/>
</dbReference>
<dbReference type="InterPro" id="IPR059177">
    <property type="entry name" value="GH29D-like_dom"/>
</dbReference>
<gene>
    <name evidence="3" type="ORF">MOP44_03085</name>
</gene>
<proteinExistence type="predicted"/>
<evidence type="ECO:0000256" key="1">
    <source>
        <dbReference type="SAM" id="Coils"/>
    </source>
</evidence>
<evidence type="ECO:0000259" key="2">
    <source>
        <dbReference type="Pfam" id="PF13290"/>
    </source>
</evidence>
<evidence type="ECO:0000313" key="3">
    <source>
        <dbReference type="EMBL" id="UWZ84931.1"/>
    </source>
</evidence>
<name>A0A9J7BQ69_9BACT</name>
<keyword evidence="1" id="KW-0175">Coiled coil</keyword>
<feature type="coiled-coil region" evidence="1">
    <location>
        <begin position="28"/>
        <end position="62"/>
    </location>
</feature>
<keyword evidence="4" id="KW-1185">Reference proteome</keyword>
<accession>A0A9J7BQ69</accession>
<dbReference type="AlphaFoldDB" id="A0A9J7BQ69"/>
<sequence>MRRTLGIVLFGGLAVVCGFGQDPTTAAMQATQQANEAAMQANQQAMQAMQQASTDAMRANQQAMDDAQRTNTFSVPMTRQPRFSVDSGHVSGGTLLRITCPTHYAVIYYTTDGWTPTTASARYTGPIVIDRDTSIQAIAIAPDLTKSLISRADYQVAGSKPEAVLPVATDGVLRIGTPLRLVTAGAVDSKTAQVGDKLTLTLEQNVLVGDHIVIPRGTTVEATLTHADRAGHVGVPGDLVFEVHDLVANGLTIPLRGGETMEGVNHYKKTFGLLMVPVVGVAALATHGGDATIQPGMPVTVSVTADTPLAPTASR</sequence>
<evidence type="ECO:0000313" key="4">
    <source>
        <dbReference type="Proteomes" id="UP001059380"/>
    </source>
</evidence>
<feature type="domain" description="GH29D-like beta-sandwich" evidence="2">
    <location>
        <begin position="86"/>
        <end position="148"/>
    </location>
</feature>
<dbReference type="EMBL" id="CP093313">
    <property type="protein sequence ID" value="UWZ84931.1"/>
    <property type="molecule type" value="Genomic_DNA"/>
</dbReference>